<dbReference type="InterPro" id="IPR003439">
    <property type="entry name" value="ABC_transporter-like_ATP-bd"/>
</dbReference>
<dbReference type="PROSITE" id="PS50929">
    <property type="entry name" value="ABC_TM1F"/>
    <property type="match status" value="1"/>
</dbReference>
<dbReference type="EMBL" id="JBITLE010000016">
    <property type="protein sequence ID" value="MFI7266146.1"/>
    <property type="molecule type" value="Genomic_DNA"/>
</dbReference>
<dbReference type="SMART" id="SM00382">
    <property type="entry name" value="AAA"/>
    <property type="match status" value="1"/>
</dbReference>
<evidence type="ECO:0000256" key="2">
    <source>
        <dbReference type="ARBA" id="ARBA00022692"/>
    </source>
</evidence>
<dbReference type="SUPFAM" id="SSF52540">
    <property type="entry name" value="P-loop containing nucleoside triphosphate hydrolases"/>
    <property type="match status" value="1"/>
</dbReference>
<dbReference type="PROSITE" id="PS50893">
    <property type="entry name" value="ABC_TRANSPORTER_2"/>
    <property type="match status" value="1"/>
</dbReference>
<organism evidence="10 11">
    <name type="scientific">Micromonospora maritima</name>
    <dbReference type="NCBI Taxonomy" id="986711"/>
    <lineage>
        <taxon>Bacteria</taxon>
        <taxon>Bacillati</taxon>
        <taxon>Actinomycetota</taxon>
        <taxon>Actinomycetes</taxon>
        <taxon>Micromonosporales</taxon>
        <taxon>Micromonosporaceae</taxon>
        <taxon>Micromonospora</taxon>
    </lineage>
</organism>
<feature type="transmembrane region" description="Helical" evidence="7">
    <location>
        <begin position="29"/>
        <end position="53"/>
    </location>
</feature>
<comment type="subcellular location">
    <subcellularLocation>
        <location evidence="1">Cell membrane</location>
        <topology evidence="1">Multi-pass membrane protein</topology>
    </subcellularLocation>
</comment>
<keyword evidence="5 7" id="KW-1133">Transmembrane helix</keyword>
<evidence type="ECO:0000256" key="6">
    <source>
        <dbReference type="ARBA" id="ARBA00023136"/>
    </source>
</evidence>
<name>A0ABW7ZVP1_9ACTN</name>
<feature type="domain" description="ABC transmembrane type-1" evidence="9">
    <location>
        <begin position="140"/>
        <end position="311"/>
    </location>
</feature>
<dbReference type="PANTHER" id="PTHR24221">
    <property type="entry name" value="ATP-BINDING CASSETTE SUB-FAMILY B"/>
    <property type="match status" value="1"/>
</dbReference>
<reference evidence="10 11" key="1">
    <citation type="submission" date="2024-10" db="EMBL/GenBank/DDBJ databases">
        <title>The Natural Products Discovery Center: Release of the First 8490 Sequenced Strains for Exploring Actinobacteria Biosynthetic Diversity.</title>
        <authorList>
            <person name="Kalkreuter E."/>
            <person name="Kautsar S.A."/>
            <person name="Yang D."/>
            <person name="Bader C.D."/>
            <person name="Teijaro C.N."/>
            <person name="Fluegel L."/>
            <person name="Davis C.M."/>
            <person name="Simpson J.R."/>
            <person name="Lauterbach L."/>
            <person name="Steele A.D."/>
            <person name="Gui C."/>
            <person name="Meng S."/>
            <person name="Li G."/>
            <person name="Viehrig K."/>
            <person name="Ye F."/>
            <person name="Su P."/>
            <person name="Kiefer A.F."/>
            <person name="Nichols A."/>
            <person name="Cepeda A.J."/>
            <person name="Yan W."/>
            <person name="Fan B."/>
            <person name="Jiang Y."/>
            <person name="Adhikari A."/>
            <person name="Zheng C.-J."/>
            <person name="Schuster L."/>
            <person name="Cowan T.M."/>
            <person name="Smanski M.J."/>
            <person name="Chevrette M.G."/>
            <person name="De Carvalho L.P.S."/>
            <person name="Shen B."/>
        </authorList>
    </citation>
    <scope>NUCLEOTIDE SEQUENCE [LARGE SCALE GENOMIC DNA]</scope>
    <source>
        <strain evidence="10 11">NPDC049845</strain>
    </source>
</reference>
<protein>
    <submittedName>
        <fullName evidence="10">ATP-binding cassette domain-containing protein</fullName>
    </submittedName>
</protein>
<dbReference type="InterPro" id="IPR011527">
    <property type="entry name" value="ABC1_TM_dom"/>
</dbReference>
<keyword evidence="3" id="KW-0547">Nucleotide-binding</keyword>
<evidence type="ECO:0000259" key="8">
    <source>
        <dbReference type="PROSITE" id="PS50893"/>
    </source>
</evidence>
<evidence type="ECO:0000256" key="5">
    <source>
        <dbReference type="ARBA" id="ARBA00022989"/>
    </source>
</evidence>
<dbReference type="CDD" id="cd03228">
    <property type="entry name" value="ABCC_MRP_Like"/>
    <property type="match status" value="1"/>
</dbReference>
<evidence type="ECO:0000259" key="9">
    <source>
        <dbReference type="PROSITE" id="PS50929"/>
    </source>
</evidence>
<feature type="domain" description="ABC transporter" evidence="8">
    <location>
        <begin position="348"/>
        <end position="595"/>
    </location>
</feature>
<dbReference type="InterPro" id="IPR027417">
    <property type="entry name" value="P-loop_NTPase"/>
</dbReference>
<proteinExistence type="predicted"/>
<dbReference type="Gene3D" id="3.40.50.300">
    <property type="entry name" value="P-loop containing nucleotide triphosphate hydrolases"/>
    <property type="match status" value="1"/>
</dbReference>
<keyword evidence="6 7" id="KW-0472">Membrane</keyword>
<dbReference type="GO" id="GO:0005524">
    <property type="term" value="F:ATP binding"/>
    <property type="evidence" value="ECO:0007669"/>
    <property type="project" value="UniProtKB-KW"/>
</dbReference>
<dbReference type="InterPro" id="IPR039421">
    <property type="entry name" value="Type_1_exporter"/>
</dbReference>
<dbReference type="SUPFAM" id="SSF90123">
    <property type="entry name" value="ABC transporter transmembrane region"/>
    <property type="match status" value="1"/>
</dbReference>
<dbReference type="InterPro" id="IPR003593">
    <property type="entry name" value="AAA+_ATPase"/>
</dbReference>
<evidence type="ECO:0000256" key="7">
    <source>
        <dbReference type="SAM" id="Phobius"/>
    </source>
</evidence>
<evidence type="ECO:0000313" key="10">
    <source>
        <dbReference type="EMBL" id="MFI7266146.1"/>
    </source>
</evidence>
<accession>A0ABW7ZVP1</accession>
<feature type="transmembrane region" description="Helical" evidence="7">
    <location>
        <begin position="250"/>
        <end position="273"/>
    </location>
</feature>
<comment type="caution">
    <text evidence="10">The sequence shown here is derived from an EMBL/GenBank/DDBJ whole genome shotgun (WGS) entry which is preliminary data.</text>
</comment>
<evidence type="ECO:0000256" key="4">
    <source>
        <dbReference type="ARBA" id="ARBA00022840"/>
    </source>
</evidence>
<dbReference type="Pfam" id="PF00005">
    <property type="entry name" value="ABC_tran"/>
    <property type="match status" value="1"/>
</dbReference>
<dbReference type="InterPro" id="IPR036640">
    <property type="entry name" value="ABC1_TM_sf"/>
</dbReference>
<dbReference type="RefSeq" id="WP_396769727.1">
    <property type="nucleotide sequence ID" value="NZ_JBITLA010000006.1"/>
</dbReference>
<sequence length="602" mass="63822">MTTSSPGRGRGALRAAIGLSLRADRRATVLTLLLFGLRPTLVTLLMFLVKLIIDGSVAGDTTAVTAAVVALVLTASLWSGTIASSIELSVRMIEATAAAADRRVMTLVSRLPGVAHLDDPQVRDNLEILEQERVYLSEGADALSLVLGAAIRAAVTAVLLSLVDPWMLTIALLAVPALLTSRRAQRRRIAAVEAGAADARRGRHLYAVGTAPSAGKELRLFGVVPELRRRLADAVGAADRRVVRTMTGNLLLTGLGALVFAVGYAGGLVLVMWRFVDGAVSLGDVVLTLGLVTSISMQVNDLVQSLGFLQQTVASARRLRWLEDYVRDAVRDVPTGGPAAPDRLDTGITLRGVGFRYPGADRWALRHVDLRLPAGSTVAVVGGNGAGKSTLIKLLAGLYAPTEGRITVDGTDLTTVAPQRWHARVSAAFQDFSRLEFTVGVGVGVGDLDRLGDEAVITEAVRRGAATEVVAGLPEGLATRLGRSHPDGVDLSGGQWQRLALARSGMRPAPCLLVLDEPTASIDPIAEEAVLRRYLAAARLAAERANGITLFASHRLSTVRTADLVVVVEDGAVVEVGHHDTLLARPDGRYADMYRRQHRAYA</sequence>
<evidence type="ECO:0000256" key="1">
    <source>
        <dbReference type="ARBA" id="ARBA00004651"/>
    </source>
</evidence>
<keyword evidence="4 10" id="KW-0067">ATP-binding</keyword>
<evidence type="ECO:0000256" key="3">
    <source>
        <dbReference type="ARBA" id="ARBA00022741"/>
    </source>
</evidence>
<dbReference type="Gene3D" id="1.20.1560.10">
    <property type="entry name" value="ABC transporter type 1, transmembrane domain"/>
    <property type="match status" value="1"/>
</dbReference>
<keyword evidence="2 7" id="KW-0812">Transmembrane</keyword>
<dbReference type="PANTHER" id="PTHR24221:SF646">
    <property type="entry name" value="HAEMOLYSIN SECRETION ATP-BINDING PROTEIN"/>
    <property type="match status" value="1"/>
</dbReference>
<feature type="transmembrane region" description="Helical" evidence="7">
    <location>
        <begin position="65"/>
        <end position="83"/>
    </location>
</feature>
<evidence type="ECO:0000313" key="11">
    <source>
        <dbReference type="Proteomes" id="UP001612812"/>
    </source>
</evidence>
<keyword evidence="11" id="KW-1185">Reference proteome</keyword>
<gene>
    <name evidence="10" type="ORF">ACIBP4_28060</name>
</gene>
<dbReference type="Proteomes" id="UP001612812">
    <property type="component" value="Unassembled WGS sequence"/>
</dbReference>